<keyword evidence="1" id="KW-0472">Membrane</keyword>
<evidence type="ECO:0000256" key="1">
    <source>
        <dbReference type="SAM" id="Phobius"/>
    </source>
</evidence>
<protein>
    <submittedName>
        <fullName evidence="2">Uncharacterized protein</fullName>
    </submittedName>
</protein>
<organism evidence="2">
    <name type="scientific">viral metagenome</name>
    <dbReference type="NCBI Taxonomy" id="1070528"/>
    <lineage>
        <taxon>unclassified sequences</taxon>
        <taxon>metagenomes</taxon>
        <taxon>organismal metagenomes</taxon>
    </lineage>
</organism>
<proteinExistence type="predicted"/>
<evidence type="ECO:0000313" key="2">
    <source>
        <dbReference type="EMBL" id="QHU26696.1"/>
    </source>
</evidence>
<dbReference type="AlphaFoldDB" id="A0A6C0L6X1"/>
<keyword evidence="1" id="KW-0812">Transmembrane</keyword>
<feature type="transmembrane region" description="Helical" evidence="1">
    <location>
        <begin position="6"/>
        <end position="25"/>
    </location>
</feature>
<sequence>MSKPIYIFSIIVLFVAIFYLAKELYNYYFKEGLGMFGLVQNQQNIVAAAAQDATMVQGSPSGYAAETPTAASTAPVPDPSVAAASAINEYQVSTNEYEYDGFKKGYNDISNNVNVQFHDDYLDEKDKYGNPSGTSYITDKKGNVTAIPPTGLGVKPTYYKPQDYIYGSLTYVPNYEDSVYLSRTANMFIGQPMVETSSIQGGVCNYYKNNPDQLEQACQRMDPNVCASTNCCVLLGGAKCVSGTQNGPKMKSHYSNTLIPNRDFYYYQSKCYGNCPRQ</sequence>
<dbReference type="EMBL" id="MN740444">
    <property type="protein sequence ID" value="QHU26696.1"/>
    <property type="molecule type" value="Genomic_DNA"/>
</dbReference>
<keyword evidence="1" id="KW-1133">Transmembrane helix</keyword>
<name>A0A6C0L6X1_9ZZZZ</name>
<accession>A0A6C0L6X1</accession>
<reference evidence="2" key="1">
    <citation type="journal article" date="2020" name="Nature">
        <title>Giant virus diversity and host interactions through global metagenomics.</title>
        <authorList>
            <person name="Schulz F."/>
            <person name="Roux S."/>
            <person name="Paez-Espino D."/>
            <person name="Jungbluth S."/>
            <person name="Walsh D.A."/>
            <person name="Denef V.J."/>
            <person name="McMahon K.D."/>
            <person name="Konstantinidis K.T."/>
            <person name="Eloe-Fadrosh E.A."/>
            <person name="Kyrpides N.C."/>
            <person name="Woyke T."/>
        </authorList>
    </citation>
    <scope>NUCLEOTIDE SEQUENCE</scope>
    <source>
        <strain evidence="2">GVMAG-M-3300027759-42</strain>
    </source>
</reference>